<dbReference type="GO" id="GO:0016491">
    <property type="term" value="F:oxidoreductase activity"/>
    <property type="evidence" value="ECO:0007669"/>
    <property type="project" value="UniProtKB-KW"/>
</dbReference>
<dbReference type="EMBL" id="CAFBOM010000024">
    <property type="protein sequence ID" value="CAB4976705.1"/>
    <property type="molecule type" value="Genomic_DNA"/>
</dbReference>
<dbReference type="PRINTS" id="PR00081">
    <property type="entry name" value="GDHRDH"/>
</dbReference>
<dbReference type="NCBIfam" id="NF005912">
    <property type="entry name" value="PRK07904.1"/>
    <property type="match status" value="1"/>
</dbReference>
<feature type="domain" description="Ketoreductase" evidence="3">
    <location>
        <begin position="9"/>
        <end position="194"/>
    </location>
</feature>
<dbReference type="Pfam" id="PF00106">
    <property type="entry name" value="adh_short"/>
    <property type="match status" value="1"/>
</dbReference>
<dbReference type="PANTHER" id="PTHR43669:SF6">
    <property type="entry name" value="DECAPRENYLPHOSPHORYL-2-KETO-BETA-D-ERYTHRO-PENTOSE REDUCTASE"/>
    <property type="match status" value="1"/>
</dbReference>
<gene>
    <name evidence="4" type="ORF">UFOPK2810_00856</name>
    <name evidence="5" type="ORF">UFOPK3957_00245</name>
</gene>
<sequence>MNDALGEPQSVLVLGGTSEIALETVKALPRARIRRVVLAGRPSAARDEAVAALTSAGIAGVSAVDFDAKETGSHADLVNAIFDAGDIDITLLAFGILGNQDDAEADPDHAIDVATTNYTGAVSVGLRVAARLKAQGHGSLVVFSSVAGDRARRSNYVYGSTKAGLDAFAQGLGDALHGSGAHVLVVRPGMVRTKMSAGLKEAPMTTNPDVVAGIVVSALRKGKETVYAPGPLRYVMAALKTLPRPIFRKLPN</sequence>
<reference evidence="4" key="1">
    <citation type="submission" date="2020-05" db="EMBL/GenBank/DDBJ databases">
        <authorList>
            <person name="Chiriac C."/>
            <person name="Salcher M."/>
            <person name="Ghai R."/>
            <person name="Kavagutti S V."/>
        </authorList>
    </citation>
    <scope>NUCLEOTIDE SEQUENCE</scope>
</reference>
<evidence type="ECO:0000313" key="5">
    <source>
        <dbReference type="EMBL" id="CAB4976705.1"/>
    </source>
</evidence>
<dbReference type="PANTHER" id="PTHR43669">
    <property type="entry name" value="5-KETO-D-GLUCONATE 5-REDUCTASE"/>
    <property type="match status" value="1"/>
</dbReference>
<dbReference type="InterPro" id="IPR057326">
    <property type="entry name" value="KR_dom"/>
</dbReference>
<dbReference type="CDD" id="cd05233">
    <property type="entry name" value="SDR_c"/>
    <property type="match status" value="1"/>
</dbReference>
<comment type="similarity">
    <text evidence="1">Belongs to the short-chain dehydrogenases/reductases (SDR) family.</text>
</comment>
<evidence type="ECO:0000259" key="3">
    <source>
        <dbReference type="SMART" id="SM00822"/>
    </source>
</evidence>
<dbReference type="Gene3D" id="3.40.50.720">
    <property type="entry name" value="NAD(P)-binding Rossmann-like Domain"/>
    <property type="match status" value="1"/>
</dbReference>
<dbReference type="InterPro" id="IPR036291">
    <property type="entry name" value="NAD(P)-bd_dom_sf"/>
</dbReference>
<keyword evidence="2" id="KW-0560">Oxidoreductase</keyword>
<protein>
    <submittedName>
        <fullName evidence="4">Unannotated protein</fullName>
    </submittedName>
</protein>
<evidence type="ECO:0000256" key="1">
    <source>
        <dbReference type="ARBA" id="ARBA00006484"/>
    </source>
</evidence>
<proteinExistence type="inferred from homology"/>
<dbReference type="EMBL" id="CAEZYZ010000129">
    <property type="protein sequence ID" value="CAB4751155.1"/>
    <property type="molecule type" value="Genomic_DNA"/>
</dbReference>
<dbReference type="SUPFAM" id="SSF51735">
    <property type="entry name" value="NAD(P)-binding Rossmann-fold domains"/>
    <property type="match status" value="1"/>
</dbReference>
<accession>A0A6J6TVX4</accession>
<dbReference type="SMART" id="SM00822">
    <property type="entry name" value="PKS_KR"/>
    <property type="match status" value="1"/>
</dbReference>
<name>A0A6J6TVX4_9ZZZZ</name>
<dbReference type="PROSITE" id="PS00061">
    <property type="entry name" value="ADH_SHORT"/>
    <property type="match status" value="1"/>
</dbReference>
<dbReference type="AlphaFoldDB" id="A0A6J6TVX4"/>
<evidence type="ECO:0000313" key="4">
    <source>
        <dbReference type="EMBL" id="CAB4751155.1"/>
    </source>
</evidence>
<dbReference type="InterPro" id="IPR002347">
    <property type="entry name" value="SDR_fam"/>
</dbReference>
<organism evidence="4">
    <name type="scientific">freshwater metagenome</name>
    <dbReference type="NCBI Taxonomy" id="449393"/>
    <lineage>
        <taxon>unclassified sequences</taxon>
        <taxon>metagenomes</taxon>
        <taxon>ecological metagenomes</taxon>
    </lineage>
</organism>
<dbReference type="InterPro" id="IPR020904">
    <property type="entry name" value="Sc_DH/Rdtase_CS"/>
</dbReference>
<evidence type="ECO:0000256" key="2">
    <source>
        <dbReference type="ARBA" id="ARBA00023002"/>
    </source>
</evidence>